<dbReference type="Gramene" id="Ma07_t27820.1">
    <property type="protein sequence ID" value="Ma07_p27820.1"/>
    <property type="gene ID" value="Ma07_g27820"/>
</dbReference>
<evidence type="ECO:0000256" key="1">
    <source>
        <dbReference type="ARBA" id="ARBA00004906"/>
    </source>
</evidence>
<evidence type="ECO:0000256" key="3">
    <source>
        <dbReference type="PROSITE-ProRule" id="PRU00982"/>
    </source>
</evidence>
<reference evidence="8" key="2">
    <citation type="submission" date="2021-05" db="UniProtKB">
        <authorList>
            <consortium name="EnsemblPlants"/>
        </authorList>
    </citation>
    <scope>IDENTIFICATION</scope>
    <source>
        <strain evidence="8">subsp. malaccensis</strain>
    </source>
</reference>
<comment type="similarity">
    <text evidence="3">Belongs to the NPH3 family.</text>
</comment>
<dbReference type="EnsemblPlants" id="Ma07_t27820.1">
    <property type="protein sequence ID" value="Ma07_p27820.1"/>
    <property type="gene ID" value="Ma07_g27820"/>
</dbReference>
<reference evidence="7" key="1">
    <citation type="submission" date="2021-03" db="EMBL/GenBank/DDBJ databases">
        <authorList>
            <consortium name="Genoscope - CEA"/>
            <person name="William W."/>
        </authorList>
    </citation>
    <scope>NUCLEOTIDE SEQUENCE</scope>
    <source>
        <strain evidence="7">Doubled-haploid Pahang</strain>
    </source>
</reference>
<dbReference type="Proteomes" id="UP000012960">
    <property type="component" value="Unplaced"/>
</dbReference>
<feature type="domain" description="NPH3" evidence="6">
    <location>
        <begin position="187"/>
        <end position="464"/>
    </location>
</feature>
<dbReference type="OMA" id="CKESQFS"/>
<dbReference type="EMBL" id="HG996473">
    <property type="protein sequence ID" value="CAG1857967.1"/>
    <property type="molecule type" value="Genomic_DNA"/>
</dbReference>
<dbReference type="OrthoDB" id="624345at2759"/>
<keyword evidence="2" id="KW-0833">Ubl conjugation pathway</keyword>
<dbReference type="InterPro" id="IPR000210">
    <property type="entry name" value="BTB/POZ_dom"/>
</dbReference>
<dbReference type="Pfam" id="PF00651">
    <property type="entry name" value="BTB"/>
    <property type="match status" value="1"/>
</dbReference>
<evidence type="ECO:0000313" key="9">
    <source>
        <dbReference type="Proteomes" id="UP000012960"/>
    </source>
</evidence>
<feature type="compositionally biased region" description="Basic residues" evidence="4">
    <location>
        <begin position="570"/>
        <end position="583"/>
    </location>
</feature>
<comment type="pathway">
    <text evidence="1">Protein modification; protein ubiquitination.</text>
</comment>
<dbReference type="GO" id="GO:0016567">
    <property type="term" value="P:protein ubiquitination"/>
    <property type="evidence" value="ECO:0007669"/>
    <property type="project" value="UniProtKB-UniPathway"/>
</dbReference>
<gene>
    <name evidence="7" type="ORF">GSMUA_26710.1</name>
</gene>
<dbReference type="PROSITE" id="PS50097">
    <property type="entry name" value="BTB"/>
    <property type="match status" value="1"/>
</dbReference>
<dbReference type="InterPro" id="IPR027356">
    <property type="entry name" value="NPH3_dom"/>
</dbReference>
<feature type="domain" description="BTB" evidence="5">
    <location>
        <begin position="15"/>
        <end position="83"/>
    </location>
</feature>
<evidence type="ECO:0000313" key="8">
    <source>
        <dbReference type="EnsemblPlants" id="Ma07_p27820.1"/>
    </source>
</evidence>
<dbReference type="PANTHER" id="PTHR32370">
    <property type="entry name" value="OS12G0117600 PROTEIN"/>
    <property type="match status" value="1"/>
</dbReference>
<feature type="region of interest" description="Disordered" evidence="4">
    <location>
        <begin position="558"/>
        <end position="583"/>
    </location>
</feature>
<keyword evidence="9" id="KW-1185">Reference proteome</keyword>
<evidence type="ECO:0000256" key="4">
    <source>
        <dbReference type="SAM" id="MobiDB-lite"/>
    </source>
</evidence>
<dbReference type="AlphaFoldDB" id="A0A804K0N2"/>
<dbReference type="SMART" id="SM00225">
    <property type="entry name" value="BTB"/>
    <property type="match status" value="1"/>
</dbReference>
<proteinExistence type="inferred from homology"/>
<dbReference type="InterPro" id="IPR011333">
    <property type="entry name" value="SKP1/BTB/POZ_sf"/>
</dbReference>
<dbReference type="PROSITE" id="PS51649">
    <property type="entry name" value="NPH3"/>
    <property type="match status" value="1"/>
</dbReference>
<dbReference type="SUPFAM" id="SSF54695">
    <property type="entry name" value="POZ domain"/>
    <property type="match status" value="1"/>
</dbReference>
<sequence>MKRTGEWIYSPEVPSDIDVKVGGSIFPLHKYLLVSKCGYIRKLASEANQPNTSAIEIPDVPGGAEAFELVTKYCYGVNFEITAENIAMLRCVAEYLEMTEDYTVGNLVSRAEAYLEEVALLSLSAAVTVLHKSEELLPVSEKVKMVSRCIDAVAYMACNDSQLCSSSRTDNFQERFSSSSQPNAIVDWWAEELTVLRIDTFQRVLMAMKGRGFKQYALGPVIMLYAQKSLRGLDIFGRGRKKMDPKDEHEKRIILETVVSLLPRERNAMSVSFLSMLLRAAIYLETTVACRLDLEKRMGLQLGQAVIDDLLIPSFTFDGDTMFDVDTVQRILMNYLEHEVNGSRIGYSTDDDYISPPHGDMERVGRLMESYLAEIASDPNLTIARFISLGELVSEQARVNEDGMYRAIDIYLKAHPSSTDEERKKVCSLMDCQKLSREACAHAAQNERLPVQTVVQVLFCEQQRFRDATSGSFTGGESPALSLRSTPCSTKHRGGTDELSRLQRENDDLRMQLLRMRMLLKEVEKPSGQIPSAQKPPLPKKSFINSLSKKLGRLYPFTHADGVKPFSSKGRTKPPKDRRHSIS</sequence>
<dbReference type="Gene3D" id="3.30.710.10">
    <property type="entry name" value="Potassium Channel Kv1.1, Chain A"/>
    <property type="match status" value="1"/>
</dbReference>
<name>A0A804K0N2_MUSAM</name>
<dbReference type="InParanoid" id="A0A804K0N2"/>
<organism evidence="8 9">
    <name type="scientific">Musa acuminata subsp. malaccensis</name>
    <name type="common">Wild banana</name>
    <name type="synonym">Musa malaccensis</name>
    <dbReference type="NCBI Taxonomy" id="214687"/>
    <lineage>
        <taxon>Eukaryota</taxon>
        <taxon>Viridiplantae</taxon>
        <taxon>Streptophyta</taxon>
        <taxon>Embryophyta</taxon>
        <taxon>Tracheophyta</taxon>
        <taxon>Spermatophyta</taxon>
        <taxon>Magnoliopsida</taxon>
        <taxon>Liliopsida</taxon>
        <taxon>Zingiberales</taxon>
        <taxon>Musaceae</taxon>
        <taxon>Musa</taxon>
    </lineage>
</organism>
<evidence type="ECO:0000259" key="6">
    <source>
        <dbReference type="PROSITE" id="PS51649"/>
    </source>
</evidence>
<evidence type="ECO:0000259" key="5">
    <source>
        <dbReference type="PROSITE" id="PS50097"/>
    </source>
</evidence>
<dbReference type="UniPathway" id="UPA00143"/>
<evidence type="ECO:0000313" key="7">
    <source>
        <dbReference type="EMBL" id="CAG1857967.1"/>
    </source>
</evidence>
<dbReference type="FunCoup" id="A0A804K0N2">
    <property type="interactions" value="2461"/>
</dbReference>
<evidence type="ECO:0000256" key="2">
    <source>
        <dbReference type="ARBA" id="ARBA00022786"/>
    </source>
</evidence>
<accession>A0A804K0N2</accession>
<dbReference type="InterPro" id="IPR043454">
    <property type="entry name" value="NPH3/RPT2-like"/>
</dbReference>
<dbReference type="Pfam" id="PF03000">
    <property type="entry name" value="NPH3"/>
    <property type="match status" value="1"/>
</dbReference>
<protein>
    <submittedName>
        <fullName evidence="7">(wild Malaysian banana) hypothetical protein</fullName>
    </submittedName>
</protein>
<feature type="region of interest" description="Disordered" evidence="4">
    <location>
        <begin position="471"/>
        <end position="496"/>
    </location>
</feature>